<organism evidence="2 3">
    <name type="scientific">Anisodus tanguticus</name>
    <dbReference type="NCBI Taxonomy" id="243964"/>
    <lineage>
        <taxon>Eukaryota</taxon>
        <taxon>Viridiplantae</taxon>
        <taxon>Streptophyta</taxon>
        <taxon>Embryophyta</taxon>
        <taxon>Tracheophyta</taxon>
        <taxon>Spermatophyta</taxon>
        <taxon>Magnoliopsida</taxon>
        <taxon>eudicotyledons</taxon>
        <taxon>Gunneridae</taxon>
        <taxon>Pentapetalae</taxon>
        <taxon>asterids</taxon>
        <taxon>lamiids</taxon>
        <taxon>Solanales</taxon>
        <taxon>Solanaceae</taxon>
        <taxon>Solanoideae</taxon>
        <taxon>Hyoscyameae</taxon>
        <taxon>Anisodus</taxon>
    </lineage>
</organism>
<protein>
    <submittedName>
        <fullName evidence="2">Uncharacterized protein</fullName>
    </submittedName>
</protein>
<proteinExistence type="predicted"/>
<accession>A0AAE1UR94</accession>
<evidence type="ECO:0000313" key="2">
    <source>
        <dbReference type="EMBL" id="KAK4340102.1"/>
    </source>
</evidence>
<sequence length="98" mass="11114">MNVLMQQSFELILPKDNPENTRFAINFFTSIGLGGITENLRAYLKNMSRLIIQEQKPVSKSSESDSSSSDSQSSGSESESDSSDTEIDNHRRKRRRRT</sequence>
<gene>
    <name evidence="2" type="ORF">RND71_041564</name>
</gene>
<dbReference type="Proteomes" id="UP001291623">
    <property type="component" value="Unassembled WGS sequence"/>
</dbReference>
<comment type="caution">
    <text evidence="2">The sequence shown here is derived from an EMBL/GenBank/DDBJ whole genome shotgun (WGS) entry which is preliminary data.</text>
</comment>
<reference evidence="2" key="1">
    <citation type="submission" date="2023-12" db="EMBL/GenBank/DDBJ databases">
        <title>Genome assembly of Anisodus tanguticus.</title>
        <authorList>
            <person name="Wang Y.-J."/>
        </authorList>
    </citation>
    <scope>NUCLEOTIDE SEQUENCE</scope>
    <source>
        <strain evidence="2">KB-2021</strain>
        <tissue evidence="2">Leaf</tissue>
    </source>
</reference>
<evidence type="ECO:0000256" key="1">
    <source>
        <dbReference type="SAM" id="MobiDB-lite"/>
    </source>
</evidence>
<feature type="compositionally biased region" description="Low complexity" evidence="1">
    <location>
        <begin position="59"/>
        <end position="77"/>
    </location>
</feature>
<feature type="region of interest" description="Disordered" evidence="1">
    <location>
        <begin position="54"/>
        <end position="98"/>
    </location>
</feature>
<keyword evidence="3" id="KW-1185">Reference proteome</keyword>
<evidence type="ECO:0000313" key="3">
    <source>
        <dbReference type="Proteomes" id="UP001291623"/>
    </source>
</evidence>
<name>A0AAE1UR94_9SOLA</name>
<dbReference type="EMBL" id="JAVYJV010000023">
    <property type="protein sequence ID" value="KAK4340102.1"/>
    <property type="molecule type" value="Genomic_DNA"/>
</dbReference>
<dbReference type="AlphaFoldDB" id="A0AAE1UR94"/>